<dbReference type="EMBL" id="AP029612">
    <property type="protein sequence ID" value="BFG70499.1"/>
    <property type="molecule type" value="Genomic_DNA"/>
</dbReference>
<evidence type="ECO:0000256" key="2">
    <source>
        <dbReference type="SAM" id="Phobius"/>
    </source>
</evidence>
<feature type="transmembrane region" description="Helical" evidence="2">
    <location>
        <begin position="12"/>
        <end position="32"/>
    </location>
</feature>
<feature type="region of interest" description="Disordered" evidence="1">
    <location>
        <begin position="101"/>
        <end position="144"/>
    </location>
</feature>
<organism evidence="3">
    <name type="scientific">Sediminibacterium sp. KACHI17</name>
    <dbReference type="NCBI Taxonomy" id="1751071"/>
    <lineage>
        <taxon>Bacteria</taxon>
        <taxon>Pseudomonadati</taxon>
        <taxon>Bacteroidota</taxon>
        <taxon>Chitinophagia</taxon>
        <taxon>Chitinophagales</taxon>
        <taxon>Chitinophagaceae</taxon>
        <taxon>Sediminibacterium</taxon>
    </lineage>
</organism>
<feature type="transmembrane region" description="Helical" evidence="2">
    <location>
        <begin position="276"/>
        <end position="300"/>
    </location>
</feature>
<evidence type="ECO:0000313" key="3">
    <source>
        <dbReference type="EMBL" id="BFG70499.1"/>
    </source>
</evidence>
<keyword evidence="2" id="KW-0812">Transmembrane</keyword>
<keyword evidence="2" id="KW-0472">Membrane</keyword>
<gene>
    <name evidence="3" type="ORF">KACHI17_13800</name>
</gene>
<protein>
    <recommendedName>
        <fullName evidence="4">DUF4271 domain-containing protein</fullName>
    </recommendedName>
</protein>
<feature type="compositionally biased region" description="Polar residues" evidence="1">
    <location>
        <begin position="101"/>
        <end position="111"/>
    </location>
</feature>
<name>A0AAT9GIL5_9BACT</name>
<feature type="compositionally biased region" description="Basic and acidic residues" evidence="1">
    <location>
        <begin position="112"/>
        <end position="121"/>
    </location>
</feature>
<keyword evidence="2" id="KW-1133">Transmembrane helix</keyword>
<feature type="transmembrane region" description="Helical" evidence="2">
    <location>
        <begin position="212"/>
        <end position="232"/>
    </location>
</feature>
<evidence type="ECO:0000256" key="1">
    <source>
        <dbReference type="SAM" id="MobiDB-lite"/>
    </source>
</evidence>
<dbReference type="RefSeq" id="WP_353548141.1">
    <property type="nucleotide sequence ID" value="NZ_AP029612.1"/>
</dbReference>
<feature type="transmembrane region" description="Helical" evidence="2">
    <location>
        <begin position="244"/>
        <end position="264"/>
    </location>
</feature>
<accession>A0AAT9GIL5</accession>
<sequence>MDFEKLLNSIESLLYLIIVEISLVFITVGKLFKHSKNCYAIVEAEEAIGDPNQQYRRYSSPIKLGVLIALATLFVINTAPEYTESESSEMASANQVIDSAQTSTQENIIQNSDRDTTKSEVTETSSDNTHAANTDNTNNSRASTKPKEVQVYGVGVFETLLNHFTELKIYEQAAIFFVICNMNAIIIALLLFKISNEPILGKVFRGSFLAMIYARVYMTVPFLLLMTTVMYSPDTAFDETNGSLIIQLIFMLLLFLFAFGFYRYLSASLYIVKSTLGGISFFRLFGFLLLLILLDFWWIYFGFIAS</sequence>
<dbReference type="AlphaFoldDB" id="A0AAT9GIL5"/>
<proteinExistence type="predicted"/>
<reference evidence="3" key="1">
    <citation type="submission" date="2024-02" db="EMBL/GenBank/DDBJ databases">
        <title>Sediminibacterium planktonica sp. nov. and Sediminibacterium longus sp. nov., isolated from surface lake and river water.</title>
        <authorList>
            <person name="Watanabe K."/>
            <person name="Takemine S."/>
            <person name="Ishii Y."/>
            <person name="Ogata Y."/>
            <person name="Shindo C."/>
            <person name="Suda W."/>
        </authorList>
    </citation>
    <scope>NUCLEOTIDE SEQUENCE</scope>
    <source>
        <strain evidence="3">KACHI17</strain>
    </source>
</reference>
<feature type="compositionally biased region" description="Low complexity" evidence="1">
    <location>
        <begin position="127"/>
        <end position="139"/>
    </location>
</feature>
<feature type="transmembrane region" description="Helical" evidence="2">
    <location>
        <begin position="62"/>
        <end position="80"/>
    </location>
</feature>
<evidence type="ECO:0008006" key="4">
    <source>
        <dbReference type="Google" id="ProtNLM"/>
    </source>
</evidence>
<feature type="transmembrane region" description="Helical" evidence="2">
    <location>
        <begin position="173"/>
        <end position="192"/>
    </location>
</feature>